<dbReference type="AlphaFoldDB" id="A0A1H0KBU1"/>
<dbReference type="Gene3D" id="3.30.450.20">
    <property type="entry name" value="PAS domain"/>
    <property type="match status" value="1"/>
</dbReference>
<dbReference type="PROSITE" id="PS00622">
    <property type="entry name" value="HTH_LUXR_1"/>
    <property type="match status" value="1"/>
</dbReference>
<dbReference type="CDD" id="cd06170">
    <property type="entry name" value="LuxR_C_like"/>
    <property type="match status" value="1"/>
</dbReference>
<dbReference type="GO" id="GO:0003677">
    <property type="term" value="F:DNA binding"/>
    <property type="evidence" value="ECO:0007669"/>
    <property type="project" value="UniProtKB-KW"/>
</dbReference>
<dbReference type="PANTHER" id="PTHR44688">
    <property type="entry name" value="DNA-BINDING TRANSCRIPTIONAL ACTIVATOR DEVR_DOSR"/>
    <property type="match status" value="1"/>
</dbReference>
<dbReference type="Gene3D" id="1.10.10.10">
    <property type="entry name" value="Winged helix-like DNA-binding domain superfamily/Winged helix DNA-binding domain"/>
    <property type="match status" value="1"/>
</dbReference>
<accession>A0A1H0KBU1</accession>
<dbReference type="RefSeq" id="WP_216857886.1">
    <property type="nucleotide sequence ID" value="NZ_FNGY01000016.1"/>
</dbReference>
<dbReference type="EMBL" id="FNGY01000016">
    <property type="protein sequence ID" value="SDO53384.1"/>
    <property type="molecule type" value="Genomic_DNA"/>
</dbReference>
<dbReference type="InterPro" id="IPR000792">
    <property type="entry name" value="Tscrpt_reg_LuxR_C"/>
</dbReference>
<protein>
    <submittedName>
        <fullName evidence="5">Regulatory protein, luxR family</fullName>
    </submittedName>
</protein>
<dbReference type="Pfam" id="PF00196">
    <property type="entry name" value="GerE"/>
    <property type="match status" value="1"/>
</dbReference>
<dbReference type="Proteomes" id="UP000183200">
    <property type="component" value="Unassembled WGS sequence"/>
</dbReference>
<sequence>MEKQDSIFYLTAKKFWQTVVSNEARIDISQLQWQIEVHKRMLSIFHVGDYYYVLFNVYRGEIEHTSVEVTNVLGYTPEEMTIHRFMGNIHPEDKPYFLCFEDKIVTFFNLLPKDKIKNYKIQYDLRLKTKSNKYIRILIQYLPLDYDQNNFYRSFHIHTNITHIKPEGTPRFSIIGLDGEPSYYNIQDTEVFTKSYDLFTRREREILKLIVEGKNSKTIAEELYISLHTVNSHRKNILNKAGVKTPLDLVRRVISEAWM</sequence>
<feature type="domain" description="HTH luxR-type" evidence="4">
    <location>
        <begin position="192"/>
        <end position="257"/>
    </location>
</feature>
<dbReference type="GO" id="GO:0006355">
    <property type="term" value="P:regulation of DNA-templated transcription"/>
    <property type="evidence" value="ECO:0007669"/>
    <property type="project" value="InterPro"/>
</dbReference>
<dbReference type="InterPro" id="IPR035965">
    <property type="entry name" value="PAS-like_dom_sf"/>
</dbReference>
<dbReference type="PROSITE" id="PS50043">
    <property type="entry name" value="HTH_LUXR_2"/>
    <property type="match status" value="1"/>
</dbReference>
<gene>
    <name evidence="5" type="ORF">SAMN05421820_11611</name>
</gene>
<keyword evidence="2" id="KW-0238">DNA-binding</keyword>
<evidence type="ECO:0000313" key="5">
    <source>
        <dbReference type="EMBL" id="SDO53384.1"/>
    </source>
</evidence>
<evidence type="ECO:0000256" key="3">
    <source>
        <dbReference type="ARBA" id="ARBA00023163"/>
    </source>
</evidence>
<dbReference type="SUPFAM" id="SSF55785">
    <property type="entry name" value="PYP-like sensor domain (PAS domain)"/>
    <property type="match status" value="1"/>
</dbReference>
<dbReference type="InterPro" id="IPR016032">
    <property type="entry name" value="Sig_transdc_resp-reg_C-effctor"/>
</dbReference>
<evidence type="ECO:0000256" key="1">
    <source>
        <dbReference type="ARBA" id="ARBA00023015"/>
    </source>
</evidence>
<reference evidence="6" key="1">
    <citation type="submission" date="2016-10" db="EMBL/GenBank/DDBJ databases">
        <authorList>
            <person name="Varghese N."/>
            <person name="Submissions S."/>
        </authorList>
    </citation>
    <scope>NUCLEOTIDE SEQUENCE [LARGE SCALE GENOMIC DNA]</scope>
    <source>
        <strain evidence="6">DSM 19110</strain>
    </source>
</reference>
<dbReference type="InterPro" id="IPR036388">
    <property type="entry name" value="WH-like_DNA-bd_sf"/>
</dbReference>
<name>A0A1H0KBU1_9SPHI</name>
<keyword evidence="1" id="KW-0805">Transcription regulation</keyword>
<evidence type="ECO:0000256" key="2">
    <source>
        <dbReference type="ARBA" id="ARBA00023125"/>
    </source>
</evidence>
<keyword evidence="6" id="KW-1185">Reference proteome</keyword>
<organism evidence="5 6">
    <name type="scientific">Pedobacter steynii</name>
    <dbReference type="NCBI Taxonomy" id="430522"/>
    <lineage>
        <taxon>Bacteria</taxon>
        <taxon>Pseudomonadati</taxon>
        <taxon>Bacteroidota</taxon>
        <taxon>Sphingobacteriia</taxon>
        <taxon>Sphingobacteriales</taxon>
        <taxon>Sphingobacteriaceae</taxon>
        <taxon>Pedobacter</taxon>
    </lineage>
</organism>
<dbReference type="PANTHER" id="PTHR44688:SF16">
    <property type="entry name" value="DNA-BINDING TRANSCRIPTIONAL ACTIVATOR DEVR_DOSR"/>
    <property type="match status" value="1"/>
</dbReference>
<keyword evidence="3" id="KW-0804">Transcription</keyword>
<evidence type="ECO:0000259" key="4">
    <source>
        <dbReference type="PROSITE" id="PS50043"/>
    </source>
</evidence>
<dbReference type="SMART" id="SM00421">
    <property type="entry name" value="HTH_LUXR"/>
    <property type="match status" value="1"/>
</dbReference>
<proteinExistence type="predicted"/>
<dbReference type="PRINTS" id="PR00038">
    <property type="entry name" value="HTHLUXR"/>
</dbReference>
<evidence type="ECO:0000313" key="6">
    <source>
        <dbReference type="Proteomes" id="UP000183200"/>
    </source>
</evidence>
<dbReference type="SUPFAM" id="SSF46894">
    <property type="entry name" value="C-terminal effector domain of the bipartite response regulators"/>
    <property type="match status" value="1"/>
</dbReference>